<evidence type="ECO:0000256" key="1">
    <source>
        <dbReference type="SAM" id="Phobius"/>
    </source>
</evidence>
<feature type="domain" description="Interferon/interleukin receptor" evidence="4">
    <location>
        <begin position="221"/>
        <end position="320"/>
    </location>
</feature>
<dbReference type="CDD" id="cd00063">
    <property type="entry name" value="FN3"/>
    <property type="match status" value="1"/>
</dbReference>
<dbReference type="InterPro" id="IPR015373">
    <property type="entry name" value="Interferon/interleukin_rcp_dom"/>
</dbReference>
<dbReference type="Gene3D" id="2.60.40.10">
    <property type="entry name" value="Immunoglobulins"/>
    <property type="match status" value="3"/>
</dbReference>
<proteinExistence type="predicted"/>
<feature type="domain" description="Fibronectin type-III" evidence="3">
    <location>
        <begin position="122"/>
        <end position="209"/>
    </location>
</feature>
<organism evidence="5 6">
    <name type="scientific">Leptobrachium leishanense</name>
    <name type="common">Leishan spiny toad</name>
    <dbReference type="NCBI Taxonomy" id="445787"/>
    <lineage>
        <taxon>Eukaryota</taxon>
        <taxon>Metazoa</taxon>
        <taxon>Chordata</taxon>
        <taxon>Craniata</taxon>
        <taxon>Vertebrata</taxon>
        <taxon>Euteleostomi</taxon>
        <taxon>Amphibia</taxon>
        <taxon>Batrachia</taxon>
        <taxon>Anura</taxon>
        <taxon>Pelobatoidea</taxon>
        <taxon>Megophryidae</taxon>
        <taxon>Leptobrachium</taxon>
    </lineage>
</organism>
<name>A0A8C5RD65_9ANUR</name>
<feature type="signal peptide" evidence="2">
    <location>
        <begin position="1"/>
        <end position="22"/>
    </location>
</feature>
<dbReference type="Ensembl" id="ENSLLET00000051036.1">
    <property type="protein sequence ID" value="ENSLLEP00000049120.1"/>
    <property type="gene ID" value="ENSLLEG00000030923.1"/>
</dbReference>
<dbReference type="SUPFAM" id="SSF49265">
    <property type="entry name" value="Fibronectin type III"/>
    <property type="match status" value="3"/>
</dbReference>
<dbReference type="PANTHER" id="PTHR20859">
    <property type="entry name" value="INTERFERON/INTERLEUKIN RECEPTOR"/>
    <property type="match status" value="1"/>
</dbReference>
<dbReference type="GO" id="GO:0004896">
    <property type="term" value="F:cytokine receptor activity"/>
    <property type="evidence" value="ECO:0007669"/>
    <property type="project" value="TreeGrafter"/>
</dbReference>
<dbReference type="InterPro" id="IPR003961">
    <property type="entry name" value="FN3_dom"/>
</dbReference>
<dbReference type="Pfam" id="PF09294">
    <property type="entry name" value="Interfer-bind"/>
    <property type="match status" value="1"/>
</dbReference>
<dbReference type="Proteomes" id="UP000694569">
    <property type="component" value="Unplaced"/>
</dbReference>
<dbReference type="InterPro" id="IPR050650">
    <property type="entry name" value="Type-II_Cytokine-TF_Rcpt"/>
</dbReference>
<dbReference type="GO" id="GO:0005886">
    <property type="term" value="C:plasma membrane"/>
    <property type="evidence" value="ECO:0007669"/>
    <property type="project" value="TreeGrafter"/>
</dbReference>
<keyword evidence="1" id="KW-0472">Membrane</keyword>
<evidence type="ECO:0000313" key="6">
    <source>
        <dbReference type="Proteomes" id="UP000694569"/>
    </source>
</evidence>
<dbReference type="OrthoDB" id="9886749at2759"/>
<dbReference type="AlphaFoldDB" id="A0A8C5RD65"/>
<keyword evidence="1" id="KW-0812">Transmembrane</keyword>
<accession>A0A8C5RD65</accession>
<evidence type="ECO:0000256" key="2">
    <source>
        <dbReference type="SAM" id="SignalP"/>
    </source>
</evidence>
<feature type="chain" id="PRO_5034093688" evidence="2">
    <location>
        <begin position="23"/>
        <end position="617"/>
    </location>
</feature>
<dbReference type="InterPro" id="IPR013783">
    <property type="entry name" value="Ig-like_fold"/>
</dbReference>
<keyword evidence="2" id="KW-0732">Signal</keyword>
<dbReference type="PANTHER" id="PTHR20859:SF90">
    <property type="entry name" value="INTERLEUKIN-10 RECEPTOR SUBUNIT ALPHA"/>
    <property type="match status" value="1"/>
</dbReference>
<keyword evidence="1" id="KW-1133">Transmembrane helix</keyword>
<protein>
    <submittedName>
        <fullName evidence="5">Uncharacterized protein</fullName>
    </submittedName>
</protein>
<reference evidence="5" key="2">
    <citation type="submission" date="2025-09" db="UniProtKB">
        <authorList>
            <consortium name="Ensembl"/>
        </authorList>
    </citation>
    <scope>IDENTIFICATION</scope>
</reference>
<evidence type="ECO:0000313" key="5">
    <source>
        <dbReference type="Ensembl" id="ENSLLEP00000049120.1"/>
    </source>
</evidence>
<reference evidence="5" key="1">
    <citation type="submission" date="2025-08" db="UniProtKB">
        <authorList>
            <consortium name="Ensembl"/>
        </authorList>
    </citation>
    <scope>IDENTIFICATION</scope>
</reference>
<dbReference type="Pfam" id="PF01108">
    <property type="entry name" value="Tissue_fac"/>
    <property type="match status" value="2"/>
</dbReference>
<keyword evidence="6" id="KW-1185">Reference proteome</keyword>
<dbReference type="InterPro" id="IPR036116">
    <property type="entry name" value="FN3_sf"/>
</dbReference>
<evidence type="ECO:0000259" key="3">
    <source>
        <dbReference type="Pfam" id="PF01108"/>
    </source>
</evidence>
<feature type="domain" description="Fibronectin type-III" evidence="3">
    <location>
        <begin position="7"/>
        <end position="109"/>
    </location>
</feature>
<sequence>MAELTSLLLFSAVLSVISPGKGGILSSPGDVHFVLDFPQLLTWSPGNSTIQDITYEVEYSGNDNETWKPIPHCSPTFNLTCDLTAETLSEEAGYNARVRSVFGSHTSDWVSTHWDLYTFKDDSIPVPQDVHFDLDFFHHVLKWSPGNSNMDVISYEVEYLIYGNGKWKPVPHCSPTLHLNCDLIEETLSVDAVFFGRVRSVSGNQTSDWVQTTRYTRKDIKLSPPSFQLQEDGNVFIVQLRLPEIRLKNVEQHFQDIFPFFRMYTVYVRRTSDNHTIQKEKGQLLIHIDDLARGKEYCVSAKTSITSRENTAIVSEESCIWLPKSELGSNMLVIIASSILAVVAFMILINIFICLYLRKRVKTPPALKSLIMRSWSWMEKPPTPIAEGKISLHWENDFIDHLLSESRNSLMHRSADSGFGSQILTEKCTLPLDPLLKHIEDDTMKSNPAENVDTDKMIQIEDIPITRQKSEGDDSGISLSADSPYLGRSYSRNGAIHDTDIEGSGETSHHLLEREEVGYLKQQMNKEIHICEEDKDTQNVWQSEMIDYLKQGPKKHLGHSDLQEQCEDFQGPWTQLSEGFSSTVPLTPVFSPFSRILLDLGVCPLSLGDVEIMEVGS</sequence>
<dbReference type="GeneTree" id="ENSGT00510000048847"/>
<evidence type="ECO:0000259" key="4">
    <source>
        <dbReference type="Pfam" id="PF09294"/>
    </source>
</evidence>
<feature type="transmembrane region" description="Helical" evidence="1">
    <location>
        <begin position="331"/>
        <end position="357"/>
    </location>
</feature>